<accession>A0A1X7J152</accession>
<dbReference type="Pfam" id="PF19665">
    <property type="entry name" value="DUF6168"/>
    <property type="match status" value="1"/>
</dbReference>
<evidence type="ECO:0000313" key="3">
    <source>
        <dbReference type="Proteomes" id="UP000193804"/>
    </source>
</evidence>
<keyword evidence="1" id="KW-1133">Transmembrane helix</keyword>
<dbReference type="EMBL" id="FXAW01000002">
    <property type="protein sequence ID" value="SMG21213.1"/>
    <property type="molecule type" value="Genomic_DNA"/>
</dbReference>
<dbReference type="STRING" id="1028.SAMN05661096_01161"/>
<protein>
    <submittedName>
        <fullName evidence="2">Uncharacterized protein</fullName>
    </submittedName>
</protein>
<dbReference type="RefSeq" id="WP_085516134.1">
    <property type="nucleotide sequence ID" value="NZ_FXAW01000002.1"/>
</dbReference>
<dbReference type="InterPro" id="IPR046166">
    <property type="entry name" value="DUF6168"/>
</dbReference>
<proteinExistence type="predicted"/>
<gene>
    <name evidence="2" type="ORF">SAMN05661096_01161</name>
</gene>
<evidence type="ECO:0000313" key="2">
    <source>
        <dbReference type="EMBL" id="SMG21213.1"/>
    </source>
</evidence>
<sequence>MFKRLIIFTLLSVGLASAILFIQKWYISSIDETLTYSINSIYLFHFIAFIIIVLSVELLSQRLPDQVGYFYLASVFVKIGLFVLVFKDTIFASSPLNFLERISIIIPFFMFLVLEAIYSGRLMNAANNESDSKG</sequence>
<reference evidence="3" key="1">
    <citation type="submission" date="2017-04" db="EMBL/GenBank/DDBJ databases">
        <authorList>
            <person name="Varghese N."/>
            <person name="Submissions S."/>
        </authorList>
    </citation>
    <scope>NUCLEOTIDE SEQUENCE [LARGE SCALE GENOMIC DNA]</scope>
    <source>
        <strain evidence="3">DSM 4125</strain>
    </source>
</reference>
<dbReference type="AlphaFoldDB" id="A0A1X7J152"/>
<feature type="transmembrane region" description="Helical" evidence="1">
    <location>
        <begin position="98"/>
        <end position="118"/>
    </location>
</feature>
<organism evidence="2 3">
    <name type="scientific">Marivirga sericea</name>
    <dbReference type="NCBI Taxonomy" id="1028"/>
    <lineage>
        <taxon>Bacteria</taxon>
        <taxon>Pseudomonadati</taxon>
        <taxon>Bacteroidota</taxon>
        <taxon>Cytophagia</taxon>
        <taxon>Cytophagales</taxon>
        <taxon>Marivirgaceae</taxon>
        <taxon>Marivirga</taxon>
    </lineage>
</organism>
<feature type="transmembrane region" description="Helical" evidence="1">
    <location>
        <begin position="42"/>
        <end position="60"/>
    </location>
</feature>
<feature type="transmembrane region" description="Helical" evidence="1">
    <location>
        <begin position="67"/>
        <end position="86"/>
    </location>
</feature>
<evidence type="ECO:0000256" key="1">
    <source>
        <dbReference type="SAM" id="Phobius"/>
    </source>
</evidence>
<name>A0A1X7J152_9BACT</name>
<keyword evidence="1" id="KW-0812">Transmembrane</keyword>
<dbReference type="Proteomes" id="UP000193804">
    <property type="component" value="Unassembled WGS sequence"/>
</dbReference>
<keyword evidence="1" id="KW-0472">Membrane</keyword>
<keyword evidence="3" id="KW-1185">Reference proteome</keyword>
<dbReference type="OrthoDB" id="981687at2"/>